<evidence type="ECO:0000256" key="3">
    <source>
        <dbReference type="ARBA" id="ARBA00023008"/>
    </source>
</evidence>
<proteinExistence type="predicted"/>
<evidence type="ECO:0000259" key="8">
    <source>
        <dbReference type="Pfam" id="PF07732"/>
    </source>
</evidence>
<dbReference type="InterPro" id="IPR045087">
    <property type="entry name" value="Cu-oxidase_fam"/>
</dbReference>
<feature type="domain" description="Plastocyanin-like" evidence="7">
    <location>
        <begin position="401"/>
        <end position="502"/>
    </location>
</feature>
<dbReference type="EMBL" id="JABWGO010000015">
    <property type="protein sequence ID" value="NUW46339.1"/>
    <property type="molecule type" value="Genomic_DNA"/>
</dbReference>
<keyword evidence="3" id="KW-0186">Copper</keyword>
<evidence type="ECO:0000256" key="1">
    <source>
        <dbReference type="ARBA" id="ARBA00022723"/>
    </source>
</evidence>
<feature type="transmembrane region" description="Helical" evidence="5">
    <location>
        <begin position="12"/>
        <end position="31"/>
    </location>
</feature>
<dbReference type="InterPro" id="IPR011707">
    <property type="entry name" value="Cu-oxidase-like_N"/>
</dbReference>
<dbReference type="Pfam" id="PF07731">
    <property type="entry name" value="Cu-oxidase_2"/>
    <property type="match status" value="1"/>
</dbReference>
<dbReference type="InterPro" id="IPR011706">
    <property type="entry name" value="Cu-oxidase_C"/>
</dbReference>
<reference evidence="9 10" key="1">
    <citation type="submission" date="2020-06" db="EMBL/GenBank/DDBJ databases">
        <authorList>
            <person name="Chanama M."/>
        </authorList>
    </citation>
    <scope>NUCLEOTIDE SEQUENCE [LARGE SCALE GENOMIC DNA]</scope>
    <source>
        <strain evidence="9 10">TBRC6557</strain>
    </source>
</reference>
<accession>A0A7Y6MGW2</accession>
<dbReference type="Pfam" id="PF07732">
    <property type="entry name" value="Cu-oxidase_3"/>
    <property type="match status" value="1"/>
</dbReference>
<dbReference type="GO" id="GO:0005507">
    <property type="term" value="F:copper ion binding"/>
    <property type="evidence" value="ECO:0007669"/>
    <property type="project" value="InterPro"/>
</dbReference>
<comment type="caution">
    <text evidence="9">The sequence shown here is derived from an EMBL/GenBank/DDBJ whole genome shotgun (WGS) entry which is preliminary data.</text>
</comment>
<evidence type="ECO:0000256" key="4">
    <source>
        <dbReference type="SAM" id="MobiDB-lite"/>
    </source>
</evidence>
<keyword evidence="5" id="KW-0812">Transmembrane</keyword>
<gene>
    <name evidence="9" type="ORF">HT134_40440</name>
</gene>
<dbReference type="SUPFAM" id="SSF49503">
    <property type="entry name" value="Cupredoxins"/>
    <property type="match status" value="3"/>
</dbReference>
<dbReference type="AlphaFoldDB" id="A0A7Y6MGW2"/>
<feature type="region of interest" description="Disordered" evidence="4">
    <location>
        <begin position="53"/>
        <end position="88"/>
    </location>
</feature>
<feature type="domain" description="Plastocyanin-like" evidence="6">
    <location>
        <begin position="251"/>
        <end position="326"/>
    </location>
</feature>
<evidence type="ECO:0000259" key="6">
    <source>
        <dbReference type="Pfam" id="PF00394"/>
    </source>
</evidence>
<evidence type="ECO:0000256" key="2">
    <source>
        <dbReference type="ARBA" id="ARBA00023002"/>
    </source>
</evidence>
<keyword evidence="1" id="KW-0479">Metal-binding</keyword>
<dbReference type="InterPro" id="IPR008972">
    <property type="entry name" value="Cupredoxin"/>
</dbReference>
<dbReference type="PANTHER" id="PTHR11709">
    <property type="entry name" value="MULTI-COPPER OXIDASE"/>
    <property type="match status" value="1"/>
</dbReference>
<feature type="compositionally biased region" description="Low complexity" evidence="4">
    <location>
        <begin position="60"/>
        <end position="70"/>
    </location>
</feature>
<feature type="domain" description="Plastocyanin-like" evidence="8">
    <location>
        <begin position="125"/>
        <end position="228"/>
    </location>
</feature>
<evidence type="ECO:0000259" key="7">
    <source>
        <dbReference type="Pfam" id="PF07731"/>
    </source>
</evidence>
<dbReference type="InterPro" id="IPR002355">
    <property type="entry name" value="Cu_oxidase_Cu_BS"/>
</dbReference>
<organism evidence="9 10">
    <name type="scientific">Nonomuraea rhodomycinica</name>
    <dbReference type="NCBI Taxonomy" id="1712872"/>
    <lineage>
        <taxon>Bacteria</taxon>
        <taxon>Bacillati</taxon>
        <taxon>Actinomycetota</taxon>
        <taxon>Actinomycetes</taxon>
        <taxon>Streptosporangiales</taxon>
        <taxon>Streptosporangiaceae</taxon>
        <taxon>Nonomuraea</taxon>
    </lineage>
</organism>
<keyword evidence="10" id="KW-1185">Reference proteome</keyword>
<keyword evidence="5" id="KW-0472">Membrane</keyword>
<keyword evidence="2" id="KW-0560">Oxidoreductase</keyword>
<evidence type="ECO:0000313" key="9">
    <source>
        <dbReference type="EMBL" id="NUW46339.1"/>
    </source>
</evidence>
<sequence>MKDTHRRGARLRLAVAGAATVAVLGPLVWLWQDSLMPAAYSVMDMGYADYGGGPSPSPPSHATGPGHGSHLTTAAQGHRGHTDDTGRTTAARSVTSLVADPNRTADVTVTLVARAQRFRLPTGRSVDGYTLNGASPGPAVHATVGQLVQVRLVNESVPGGITLHWHGVDVPNAEDGVAGVTQDAVGTGKSHVYRFVANQAGTFWYHSHQVSHEQVRRGLLGPLVVTPARRPPAGTVDVVALLHLYDGARTVNGREGDVRVAARPGDRVRVRVINTENGETPAWVGGAPFRLVAVDGTDVNEPSPVRDTAVMVTAGGRADIEVTMPEDGSPVRVHIGGPGGVVLGSRSYDAPAAPRPARTLDLLSYGAPEPIGFDPERADRRFTYEIGRRPGFLDGTPGVWWTVNGHLFPDVPMFMVAEHDVVRMRVSNHSGESHPMHLHGHHAVVLSRNGVRATGSPWWTDSLEVGNGESYDIAFVADNPGVWMDHCHNLPHAAEGLVAHLMYEGVGTPFTVGGEAANEPE</sequence>
<dbReference type="PROSITE" id="PS00080">
    <property type="entry name" value="MULTICOPPER_OXIDASE2"/>
    <property type="match status" value="1"/>
</dbReference>
<dbReference type="RefSeq" id="WP_175605792.1">
    <property type="nucleotide sequence ID" value="NZ_JABWGO010000015.1"/>
</dbReference>
<evidence type="ECO:0000256" key="5">
    <source>
        <dbReference type="SAM" id="Phobius"/>
    </source>
</evidence>
<dbReference type="GO" id="GO:0016491">
    <property type="term" value="F:oxidoreductase activity"/>
    <property type="evidence" value="ECO:0007669"/>
    <property type="project" value="UniProtKB-KW"/>
</dbReference>
<keyword evidence="5" id="KW-1133">Transmembrane helix</keyword>
<dbReference type="PANTHER" id="PTHR11709:SF394">
    <property type="entry name" value="FI03373P-RELATED"/>
    <property type="match status" value="1"/>
</dbReference>
<protein>
    <submittedName>
        <fullName evidence="9">Multicopper oxidase family protein</fullName>
    </submittedName>
</protein>
<dbReference type="InterPro" id="IPR001117">
    <property type="entry name" value="Cu-oxidase_2nd"/>
</dbReference>
<dbReference type="Pfam" id="PF00394">
    <property type="entry name" value="Cu-oxidase"/>
    <property type="match status" value="1"/>
</dbReference>
<dbReference type="Gene3D" id="2.60.40.420">
    <property type="entry name" value="Cupredoxins - blue copper proteins"/>
    <property type="match status" value="2"/>
</dbReference>
<name>A0A7Y6MGW2_9ACTN</name>
<evidence type="ECO:0000313" key="10">
    <source>
        <dbReference type="Proteomes" id="UP000546126"/>
    </source>
</evidence>
<dbReference type="CDD" id="cd04202">
    <property type="entry name" value="CuRO_D2_2dMcoN_like"/>
    <property type="match status" value="1"/>
</dbReference>
<dbReference type="Proteomes" id="UP000546126">
    <property type="component" value="Unassembled WGS sequence"/>
</dbReference>